<evidence type="ECO:0000259" key="4">
    <source>
        <dbReference type="Pfam" id="PF13472"/>
    </source>
</evidence>
<dbReference type="Pfam" id="PF13472">
    <property type="entry name" value="Lipase_GDSL_2"/>
    <property type="match status" value="1"/>
</dbReference>
<name>A0A9P4NWF3_9PEZI</name>
<keyword evidence="2 5" id="KW-0378">Hydrolase</keyword>
<keyword evidence="6" id="KW-1185">Reference proteome</keyword>
<protein>
    <submittedName>
        <fullName evidence="5">SGNH hydrolase</fullName>
    </submittedName>
</protein>
<evidence type="ECO:0000313" key="5">
    <source>
        <dbReference type="EMBL" id="KAF2432401.1"/>
    </source>
</evidence>
<keyword evidence="3" id="KW-0732">Signal</keyword>
<comment type="caution">
    <text evidence="5">The sequence shown here is derived from an EMBL/GenBank/DDBJ whole genome shotgun (WGS) entry which is preliminary data.</text>
</comment>
<dbReference type="EMBL" id="MU007026">
    <property type="protein sequence ID" value="KAF2432401.1"/>
    <property type="molecule type" value="Genomic_DNA"/>
</dbReference>
<evidence type="ECO:0000256" key="1">
    <source>
        <dbReference type="ARBA" id="ARBA00008668"/>
    </source>
</evidence>
<organism evidence="5 6">
    <name type="scientific">Tothia fuscella</name>
    <dbReference type="NCBI Taxonomy" id="1048955"/>
    <lineage>
        <taxon>Eukaryota</taxon>
        <taxon>Fungi</taxon>
        <taxon>Dikarya</taxon>
        <taxon>Ascomycota</taxon>
        <taxon>Pezizomycotina</taxon>
        <taxon>Dothideomycetes</taxon>
        <taxon>Pleosporomycetidae</taxon>
        <taxon>Venturiales</taxon>
        <taxon>Cylindrosympodiaceae</taxon>
        <taxon>Tothia</taxon>
    </lineage>
</organism>
<dbReference type="InterPro" id="IPR013830">
    <property type="entry name" value="SGNH_hydro"/>
</dbReference>
<dbReference type="SUPFAM" id="SSF52266">
    <property type="entry name" value="SGNH hydrolase"/>
    <property type="match status" value="1"/>
</dbReference>
<dbReference type="GO" id="GO:0016787">
    <property type="term" value="F:hydrolase activity"/>
    <property type="evidence" value="ECO:0007669"/>
    <property type="project" value="UniProtKB-KW"/>
</dbReference>
<evidence type="ECO:0000313" key="6">
    <source>
        <dbReference type="Proteomes" id="UP000800235"/>
    </source>
</evidence>
<dbReference type="PANTHER" id="PTHR43695">
    <property type="entry name" value="PUTATIVE (AFU_ORTHOLOGUE AFUA_2G17250)-RELATED"/>
    <property type="match status" value="1"/>
</dbReference>
<reference evidence="5" key="1">
    <citation type="journal article" date="2020" name="Stud. Mycol.">
        <title>101 Dothideomycetes genomes: a test case for predicting lifestyles and emergence of pathogens.</title>
        <authorList>
            <person name="Haridas S."/>
            <person name="Albert R."/>
            <person name="Binder M."/>
            <person name="Bloem J."/>
            <person name="Labutti K."/>
            <person name="Salamov A."/>
            <person name="Andreopoulos B."/>
            <person name="Baker S."/>
            <person name="Barry K."/>
            <person name="Bills G."/>
            <person name="Bluhm B."/>
            <person name="Cannon C."/>
            <person name="Castanera R."/>
            <person name="Culley D."/>
            <person name="Daum C."/>
            <person name="Ezra D."/>
            <person name="Gonzalez J."/>
            <person name="Henrissat B."/>
            <person name="Kuo A."/>
            <person name="Liang C."/>
            <person name="Lipzen A."/>
            <person name="Lutzoni F."/>
            <person name="Magnuson J."/>
            <person name="Mondo S."/>
            <person name="Nolan M."/>
            <person name="Ohm R."/>
            <person name="Pangilinan J."/>
            <person name="Park H.-J."/>
            <person name="Ramirez L."/>
            <person name="Alfaro M."/>
            <person name="Sun H."/>
            <person name="Tritt A."/>
            <person name="Yoshinaga Y."/>
            <person name="Zwiers L.-H."/>
            <person name="Turgeon B."/>
            <person name="Goodwin S."/>
            <person name="Spatafora J."/>
            <person name="Crous P."/>
            <person name="Grigoriev I."/>
        </authorList>
    </citation>
    <scope>NUCLEOTIDE SEQUENCE</scope>
    <source>
        <strain evidence="5">CBS 130266</strain>
    </source>
</reference>
<gene>
    <name evidence="5" type="ORF">EJ08DRAFT_669451</name>
</gene>
<feature type="domain" description="SGNH hydrolase-type esterase" evidence="4">
    <location>
        <begin position="27"/>
        <end position="216"/>
    </location>
</feature>
<dbReference type="InterPro" id="IPR037459">
    <property type="entry name" value="RhgT-like"/>
</dbReference>
<dbReference type="OrthoDB" id="5041285at2759"/>
<proteinExistence type="inferred from homology"/>
<comment type="similarity">
    <text evidence="1">Belongs to the 'GDSL' lipolytic enzyme family.</text>
</comment>
<dbReference type="AlphaFoldDB" id="A0A9P4NWF3"/>
<accession>A0A9P4NWF3</accession>
<evidence type="ECO:0000256" key="3">
    <source>
        <dbReference type="SAM" id="SignalP"/>
    </source>
</evidence>
<feature type="chain" id="PRO_5040396435" evidence="3">
    <location>
        <begin position="19"/>
        <end position="228"/>
    </location>
</feature>
<dbReference type="Gene3D" id="3.40.50.1110">
    <property type="entry name" value="SGNH hydrolase"/>
    <property type="match status" value="1"/>
</dbReference>
<sequence length="228" mass="25403">MFIIILGVLLCLPQIIIAAPKLLLCSDSTAADYPKAGPNDWQGWGWFLREFLTIPVVNLAVPGESTRSFIRTGKWANLLAQTAPGDFVVIEMGHNDNNYGMEQAYTLLGVGNEVMKSPFGEVRTFGWYLRTMIADVRSRGALPILSGRTAGNEWSGNQFVADYPFARWSEEVAREQRVEYLDHTKYSVRLFQAIGRDITARYYAGDTVHNNAAGARCKFVITVVAFSP</sequence>
<dbReference type="InterPro" id="IPR036514">
    <property type="entry name" value="SGNH_hydro_sf"/>
</dbReference>
<evidence type="ECO:0000256" key="2">
    <source>
        <dbReference type="ARBA" id="ARBA00022801"/>
    </source>
</evidence>
<dbReference type="PANTHER" id="PTHR43695:SF1">
    <property type="entry name" value="RHAMNOGALACTURONAN ACETYLESTERASE"/>
    <property type="match status" value="1"/>
</dbReference>
<dbReference type="Proteomes" id="UP000800235">
    <property type="component" value="Unassembled WGS sequence"/>
</dbReference>
<feature type="signal peptide" evidence="3">
    <location>
        <begin position="1"/>
        <end position="18"/>
    </location>
</feature>